<dbReference type="PANTHER" id="PTHR45814:SF2">
    <property type="entry name" value="HISTONE-LYSINE N-METHYLTRANSFERASE SETD1"/>
    <property type="match status" value="1"/>
</dbReference>
<dbReference type="SUPFAM" id="SSF54928">
    <property type="entry name" value="RNA-binding domain, RBD"/>
    <property type="match status" value="1"/>
</dbReference>
<dbReference type="InterPro" id="IPR035979">
    <property type="entry name" value="RBD_domain_sf"/>
</dbReference>
<evidence type="ECO:0000259" key="17">
    <source>
        <dbReference type="PROSITE" id="PS50280"/>
    </source>
</evidence>
<dbReference type="InterPro" id="IPR046341">
    <property type="entry name" value="SET_dom_sf"/>
</dbReference>
<dbReference type="GO" id="GO:0140999">
    <property type="term" value="F:histone H3K4 trimethyltransferase activity"/>
    <property type="evidence" value="ECO:0007669"/>
    <property type="project" value="UniProtKB-EC"/>
</dbReference>
<dbReference type="SMART" id="SM00317">
    <property type="entry name" value="SET"/>
    <property type="match status" value="1"/>
</dbReference>
<keyword evidence="5" id="KW-0949">S-adenosyl-L-methionine</keyword>
<dbReference type="GO" id="GO:0032259">
    <property type="term" value="P:methylation"/>
    <property type="evidence" value="ECO:0007669"/>
    <property type="project" value="UniProtKB-KW"/>
</dbReference>
<dbReference type="Pfam" id="PF11764">
    <property type="entry name" value="N-SET"/>
    <property type="match status" value="1"/>
</dbReference>
<dbReference type="OrthoDB" id="308383at2759"/>
<dbReference type="InterPro" id="IPR044570">
    <property type="entry name" value="Set1-like"/>
</dbReference>
<name>A0A6J1LRL9_DROHY</name>
<feature type="compositionally biased region" description="Basic and acidic residues" evidence="15">
    <location>
        <begin position="1088"/>
        <end position="1102"/>
    </location>
</feature>
<feature type="region of interest" description="Disordered" evidence="15">
    <location>
        <begin position="861"/>
        <end position="921"/>
    </location>
</feature>
<dbReference type="InterPro" id="IPR000504">
    <property type="entry name" value="RRM_dom"/>
</dbReference>
<comment type="catalytic activity">
    <reaction evidence="11">
        <text>L-lysyl(4)-[histone H3] + 3 S-adenosyl-L-methionine = N(6),N(6),N(6)-trimethyl-L-lysyl(4)-[histone H3] + 3 S-adenosyl-L-homocysteine + 3 H(+)</text>
        <dbReference type="Rhea" id="RHEA:60260"/>
        <dbReference type="Rhea" id="RHEA-COMP:15537"/>
        <dbReference type="Rhea" id="RHEA-COMP:15547"/>
        <dbReference type="ChEBI" id="CHEBI:15378"/>
        <dbReference type="ChEBI" id="CHEBI:29969"/>
        <dbReference type="ChEBI" id="CHEBI:57856"/>
        <dbReference type="ChEBI" id="CHEBI:59789"/>
        <dbReference type="ChEBI" id="CHEBI:61961"/>
        <dbReference type="EC" id="2.1.1.354"/>
    </reaction>
</comment>
<feature type="region of interest" description="Disordered" evidence="15">
    <location>
        <begin position="934"/>
        <end position="1148"/>
    </location>
</feature>
<feature type="domain" description="SET" evidence="17">
    <location>
        <begin position="1576"/>
        <end position="1693"/>
    </location>
</feature>
<dbReference type="GO" id="GO:0048188">
    <property type="term" value="C:Set1C/COMPASS complex"/>
    <property type="evidence" value="ECO:0007669"/>
    <property type="project" value="InterPro"/>
</dbReference>
<feature type="compositionally biased region" description="Polar residues" evidence="15">
    <location>
        <begin position="807"/>
        <end position="823"/>
    </location>
</feature>
<evidence type="ECO:0000256" key="15">
    <source>
        <dbReference type="SAM" id="MobiDB-lite"/>
    </source>
</evidence>
<dbReference type="GeneID" id="111598520"/>
<organism evidence="19 20">
    <name type="scientific">Drosophila hydei</name>
    <name type="common">Fruit fly</name>
    <dbReference type="NCBI Taxonomy" id="7224"/>
    <lineage>
        <taxon>Eukaryota</taxon>
        <taxon>Metazoa</taxon>
        <taxon>Ecdysozoa</taxon>
        <taxon>Arthropoda</taxon>
        <taxon>Hexapoda</taxon>
        <taxon>Insecta</taxon>
        <taxon>Pterygota</taxon>
        <taxon>Neoptera</taxon>
        <taxon>Endopterygota</taxon>
        <taxon>Diptera</taxon>
        <taxon>Brachycera</taxon>
        <taxon>Muscomorpha</taxon>
        <taxon>Ephydroidea</taxon>
        <taxon>Drosophilidae</taxon>
        <taxon>Drosophila</taxon>
    </lineage>
</organism>
<dbReference type="Pfam" id="PF00076">
    <property type="entry name" value="RRM_1"/>
    <property type="match status" value="1"/>
</dbReference>
<keyword evidence="3" id="KW-0489">Methyltransferase</keyword>
<evidence type="ECO:0000256" key="6">
    <source>
        <dbReference type="ARBA" id="ARBA00022853"/>
    </source>
</evidence>
<feature type="compositionally biased region" description="Basic and acidic residues" evidence="15">
    <location>
        <begin position="875"/>
        <end position="898"/>
    </location>
</feature>
<feature type="region of interest" description="Disordered" evidence="15">
    <location>
        <begin position="807"/>
        <end position="831"/>
    </location>
</feature>
<dbReference type="InterPro" id="IPR001214">
    <property type="entry name" value="SET_dom"/>
</dbReference>
<dbReference type="Gene3D" id="3.30.70.330">
    <property type="match status" value="1"/>
</dbReference>
<evidence type="ECO:0000256" key="14">
    <source>
        <dbReference type="PROSITE-ProRule" id="PRU00176"/>
    </source>
</evidence>
<keyword evidence="8" id="KW-0805">Transcription regulation</keyword>
<comment type="catalytic activity">
    <reaction evidence="12">
        <text>N(6)-methyl-L-lysyl(4)-[histone H3] + S-adenosyl-L-methionine = N(6),N(6)-dimethyl-L-lysyl(4)-[histone H3] + S-adenosyl-L-homocysteine + H(+)</text>
        <dbReference type="Rhea" id="RHEA:60268"/>
        <dbReference type="Rhea" id="RHEA-COMP:15540"/>
        <dbReference type="Rhea" id="RHEA-COMP:15543"/>
        <dbReference type="ChEBI" id="CHEBI:15378"/>
        <dbReference type="ChEBI" id="CHEBI:57856"/>
        <dbReference type="ChEBI" id="CHEBI:59789"/>
        <dbReference type="ChEBI" id="CHEBI:61929"/>
        <dbReference type="ChEBI" id="CHEBI:61976"/>
    </reaction>
</comment>
<dbReference type="RefSeq" id="XP_023169570.2">
    <property type="nucleotide sequence ID" value="XM_023313802.2"/>
</dbReference>
<evidence type="ECO:0000259" key="16">
    <source>
        <dbReference type="PROSITE" id="PS50102"/>
    </source>
</evidence>
<dbReference type="InterPro" id="IPR003616">
    <property type="entry name" value="Post-SET_dom"/>
</dbReference>
<evidence type="ECO:0000256" key="3">
    <source>
        <dbReference type="ARBA" id="ARBA00022603"/>
    </source>
</evidence>
<evidence type="ECO:0000256" key="12">
    <source>
        <dbReference type="ARBA" id="ARBA00047583"/>
    </source>
</evidence>
<evidence type="ECO:0000256" key="2">
    <source>
        <dbReference type="ARBA" id="ARBA00012182"/>
    </source>
</evidence>
<comment type="subcellular location">
    <subcellularLocation>
        <location evidence="1">Nucleus</location>
    </subcellularLocation>
</comment>
<feature type="compositionally biased region" description="Polar residues" evidence="15">
    <location>
        <begin position="500"/>
        <end position="513"/>
    </location>
</feature>
<dbReference type="CDD" id="cd12304">
    <property type="entry name" value="RRM_Set1"/>
    <property type="match status" value="1"/>
</dbReference>
<evidence type="ECO:0000256" key="10">
    <source>
        <dbReference type="ARBA" id="ARBA00023242"/>
    </source>
</evidence>
<evidence type="ECO:0000256" key="7">
    <source>
        <dbReference type="ARBA" id="ARBA00022884"/>
    </source>
</evidence>
<gene>
    <name evidence="20" type="primary">LOC111598520</name>
</gene>
<dbReference type="KEGG" id="dhe:111598520"/>
<keyword evidence="6" id="KW-0156">Chromatin regulator</keyword>
<evidence type="ECO:0000256" key="5">
    <source>
        <dbReference type="ARBA" id="ARBA00022691"/>
    </source>
</evidence>
<feature type="region of interest" description="Disordered" evidence="15">
    <location>
        <begin position="1328"/>
        <end position="1376"/>
    </location>
</feature>
<evidence type="ECO:0000256" key="11">
    <source>
        <dbReference type="ARBA" id="ARBA00047571"/>
    </source>
</evidence>
<accession>A0A6J1LRL9</accession>
<dbReference type="GO" id="GO:0003723">
    <property type="term" value="F:RNA binding"/>
    <property type="evidence" value="ECO:0007669"/>
    <property type="project" value="UniProtKB-UniRule"/>
</dbReference>
<feature type="region of interest" description="Disordered" evidence="15">
    <location>
        <begin position="1275"/>
        <end position="1309"/>
    </location>
</feature>
<evidence type="ECO:0000256" key="4">
    <source>
        <dbReference type="ARBA" id="ARBA00022679"/>
    </source>
</evidence>
<dbReference type="SMART" id="SM00360">
    <property type="entry name" value="RRM"/>
    <property type="match status" value="1"/>
</dbReference>
<dbReference type="SMART" id="SM00508">
    <property type="entry name" value="PostSET"/>
    <property type="match status" value="1"/>
</dbReference>
<feature type="compositionally biased region" description="Low complexity" evidence="15">
    <location>
        <begin position="1293"/>
        <end position="1309"/>
    </location>
</feature>
<feature type="compositionally biased region" description="Polar residues" evidence="15">
    <location>
        <begin position="1049"/>
        <end position="1062"/>
    </location>
</feature>
<dbReference type="Pfam" id="PF00856">
    <property type="entry name" value="SET"/>
    <property type="match status" value="1"/>
</dbReference>
<keyword evidence="7 14" id="KW-0694">RNA-binding</keyword>
<comment type="catalytic activity">
    <reaction evidence="13">
        <text>N(6),N(6)-dimethyl-L-lysyl(4)-[histone H3] + S-adenosyl-L-methionine = N(6),N(6),N(6)-trimethyl-L-lysyl(4)-[histone H3] + S-adenosyl-L-homocysteine + H(+)</text>
        <dbReference type="Rhea" id="RHEA:60272"/>
        <dbReference type="Rhea" id="RHEA-COMP:15537"/>
        <dbReference type="Rhea" id="RHEA-COMP:15540"/>
        <dbReference type="ChEBI" id="CHEBI:15378"/>
        <dbReference type="ChEBI" id="CHEBI:57856"/>
        <dbReference type="ChEBI" id="CHEBI:59789"/>
        <dbReference type="ChEBI" id="CHEBI:61961"/>
        <dbReference type="ChEBI" id="CHEBI:61976"/>
    </reaction>
</comment>
<evidence type="ECO:0000256" key="1">
    <source>
        <dbReference type="ARBA" id="ARBA00004123"/>
    </source>
</evidence>
<dbReference type="InterPro" id="IPR024657">
    <property type="entry name" value="COMPASS_Set1_N-SET"/>
</dbReference>
<keyword evidence="19" id="KW-1185">Reference proteome</keyword>
<dbReference type="PROSITE" id="PS50102">
    <property type="entry name" value="RRM"/>
    <property type="match status" value="1"/>
</dbReference>
<feature type="compositionally biased region" description="Basic and acidic residues" evidence="15">
    <location>
        <begin position="960"/>
        <end position="971"/>
    </location>
</feature>
<evidence type="ECO:0000313" key="20">
    <source>
        <dbReference type="RefSeq" id="XP_023169570.2"/>
    </source>
</evidence>
<feature type="compositionally biased region" description="Basic and acidic residues" evidence="15">
    <location>
        <begin position="264"/>
        <end position="293"/>
    </location>
</feature>
<protein>
    <recommendedName>
        <fullName evidence="2">[histone H3]-lysine(4) N-trimethyltransferase</fullName>
        <ecNumber evidence="2">2.1.1.354</ecNumber>
    </recommendedName>
</protein>
<dbReference type="InterPro" id="IPR037841">
    <property type="entry name" value="SET_SETD1A/B"/>
</dbReference>
<dbReference type="CTD" id="3354971"/>
<sequence>MDTSNNYNLINGGESSGEQTQITMQGYRDGNVFNPLCQTRMHRNFKLLADPQLLKCGTKLYRYDGVVPGDPTYPTITPRDPRNPLIRIRAKPVEPLMLVVPRFIIDSDYVGQPPAIEVTVVNLNDNIDKQFLSSLLDKCGPTDEINIYHHPTTNKHLGIARIVFESTKGARQFVEKYNQKSVMGKILNVFCDPFGAVLKKTIDNITNPIAPPPLLPTTPHSTTTHISVNEHFNEYTEKEDVHQISGSGYNSFYKGAAFGEIDRDRHRERERDRLIKERSRHSDERGYDRERGSRNKYSSSRHGRHYYSRGSREKSPDSSRDRLYSSRDRDRDTRSYDYSRSKGRDKFRERNRSRDHSRDRMRDRRDHRLSSSKERDYRERDRDRSMDIDGDRKERISSKHDVRYLSNECTEDENGTSSVFQNQQYYSGIPAPNLIPSDYGYNHYSYTMSENIQSWNSSHRRWPATQPDSQLIPPPPPPQEEEENWDDPQPPALMLYSKDISPSTESVGIKQQLSPKRPKSNKSNNNVETAAESETNSENVDLDTRIALIFKGKTFGNAPPFLQMDSSDSETDKAKVEDINEAADTNCDSNSTHNKKATEKNVSTLQQHGASDISSDDDILIKKETVKVTVEKLESNDNNDDNMSLSSLSSHEETTKESTDPSNQLTSKIMFAGYTDPHASTQSSYYYHHSAYGYGHYPSAIGSSSGLTGKYFSNPAYMQASYLPGVVSADSFNLDPYIHTYGYQHTQPDQNDEMKQNVKKVMNIIVEELKQILKRDVNKRMIEMTAFKNFEVWWDEQTAKARTKQLSSVVETGTTNNNPVEKQTTQEKPPDINHLINTQREMPDFQSFTSIGIRAAMPKLPSFRRVPKHPSPIPDKLERDLSDQEEMVQRSDSDKDDSNMGSSDAQNINLKRRALQRDIGKMRLTSNNIRLKRKGSASSFFSSSTSSSSNSDGENDAEDIGNRVENDRSSDDESFDEDTPSMNERDKFSKKRRRDMKTSEEKILNVYSDSEEENQSINRISATKRSRLKKMDIYSDTDEDDDEKMGNKLFTSSKPNLMSSIPSDLEDISKDSCFGMEETGNASGFEAEEPKTDDKIERESRRSPTPVPPPDYNEETVSKSDGLGTAKSHFGYDRIYSDSEEEREYQEKRRRNTEYMAQIEREFLEEQQKNSNQTDNKLNIDLKLDIDKMSSFEMPDTPDISKLPPTPGAKLLVDEIKLYKKNIIETDVEGKHYLSTVKTEICLKSVKSANNQSNEIENKIALKTDNDLKTEVFKTAQSNTQQNEETRIYNGKQSPVSSDSGSSQASQASQVALEHCYSLPPQAQGAFSTDVSTGQFDAKNKKEVDNMQIARPGPGRPRKDSVRAQKKKKDFSGRQAIKKTKIESMKSTLSELVRQTSNFVPCEMFNSRDQNEEMVILYTFLTKGIDLEDIKYIKTSYTEHLQKEPYAMFLNNTHWVNHCTTDRAFWPPPPKKRRKDDELMRHKTGCARTEGFYKLDVREKAKHKYHHAKANIHDAQNDERCDEPTALTNHHHNKLISKMQGISREARSNQRRLLTAFGSMGESELLKFNQLKFRKKQLKFAKSAIHDWGLFAMEPIAADEMVIEYVGQMIRPVVADLRETKYEAIGIGSSYLFRIDMETIIDATKCGNLARFINHSCNPNCYAKVITIESEKKIVIYSKQPIGVNEEITYDYKFPLEEEKIPCLCGAQGCRGTLN</sequence>
<keyword evidence="4" id="KW-0808">Transferase</keyword>
<feature type="compositionally biased region" description="Basic and acidic residues" evidence="15">
    <location>
        <begin position="310"/>
        <end position="395"/>
    </location>
</feature>
<dbReference type="PANTHER" id="PTHR45814">
    <property type="entry name" value="HISTONE-LYSINE N-METHYLTRANSFERASE SETD1"/>
    <property type="match status" value="1"/>
</dbReference>
<dbReference type="InterPro" id="IPR012677">
    <property type="entry name" value="Nucleotide-bd_a/b_plait_sf"/>
</dbReference>
<feature type="domain" description="Post-SET" evidence="18">
    <location>
        <begin position="1699"/>
        <end position="1715"/>
    </location>
</feature>
<dbReference type="SUPFAM" id="SSF82199">
    <property type="entry name" value="SET domain"/>
    <property type="match status" value="1"/>
</dbReference>
<feature type="domain" description="RRM" evidence="16">
    <location>
        <begin position="116"/>
        <end position="189"/>
    </location>
</feature>
<dbReference type="OMA" id="RMIEMTA"/>
<feature type="region of interest" description="Disordered" evidence="15">
    <location>
        <begin position="458"/>
        <end position="538"/>
    </location>
</feature>
<dbReference type="PROSITE" id="PS50280">
    <property type="entry name" value="SET"/>
    <property type="match status" value="1"/>
</dbReference>
<evidence type="ECO:0000313" key="19">
    <source>
        <dbReference type="Proteomes" id="UP000504633"/>
    </source>
</evidence>
<keyword evidence="10" id="KW-0539">Nucleus</keyword>
<evidence type="ECO:0000256" key="8">
    <source>
        <dbReference type="ARBA" id="ARBA00023015"/>
    </source>
</evidence>
<feature type="compositionally biased region" description="Polar residues" evidence="15">
    <location>
        <begin position="899"/>
        <end position="909"/>
    </location>
</feature>
<reference evidence="20" key="1">
    <citation type="submission" date="2025-08" db="UniProtKB">
        <authorList>
            <consortium name="RefSeq"/>
        </authorList>
    </citation>
    <scope>IDENTIFICATION</scope>
    <source>
        <strain evidence="20">15085-1641.00</strain>
        <tissue evidence="20">Whole body</tissue>
    </source>
</reference>
<dbReference type="PROSITE" id="PS50868">
    <property type="entry name" value="POST_SET"/>
    <property type="match status" value="1"/>
</dbReference>
<feature type="region of interest" description="Disordered" evidence="15">
    <location>
        <begin position="632"/>
        <end position="664"/>
    </location>
</feature>
<dbReference type="Gene3D" id="2.170.270.10">
    <property type="entry name" value="SET domain"/>
    <property type="match status" value="1"/>
</dbReference>
<evidence type="ECO:0000259" key="18">
    <source>
        <dbReference type="PROSITE" id="PS50868"/>
    </source>
</evidence>
<feature type="region of interest" description="Disordered" evidence="15">
    <location>
        <begin position="264"/>
        <end position="395"/>
    </location>
</feature>
<dbReference type="FunFam" id="2.170.270.10:FF:000010">
    <property type="entry name" value="Histone-lysine N-methyltransferase"/>
    <property type="match status" value="1"/>
</dbReference>
<dbReference type="CDD" id="cd19169">
    <property type="entry name" value="SET_SETD1"/>
    <property type="match status" value="1"/>
</dbReference>
<dbReference type="Proteomes" id="UP000504633">
    <property type="component" value="Unplaced"/>
</dbReference>
<evidence type="ECO:0000256" key="13">
    <source>
        <dbReference type="ARBA" id="ARBA00049129"/>
    </source>
</evidence>
<proteinExistence type="predicted"/>
<keyword evidence="9" id="KW-0804">Transcription</keyword>
<feature type="compositionally biased region" description="Low complexity" evidence="15">
    <location>
        <begin position="936"/>
        <end position="952"/>
    </location>
</feature>
<feature type="compositionally biased region" description="Basic and acidic residues" evidence="15">
    <location>
        <begin position="650"/>
        <end position="659"/>
    </location>
</feature>
<dbReference type="EC" id="2.1.1.354" evidence="2"/>
<dbReference type="SMART" id="SM01291">
    <property type="entry name" value="N-SET"/>
    <property type="match status" value="1"/>
</dbReference>
<evidence type="ECO:0000256" key="9">
    <source>
        <dbReference type="ARBA" id="ARBA00023163"/>
    </source>
</evidence>